<dbReference type="InterPro" id="IPR036188">
    <property type="entry name" value="FAD/NAD-bd_sf"/>
</dbReference>
<reference evidence="3" key="1">
    <citation type="submission" date="2020-07" db="EMBL/GenBank/DDBJ databases">
        <title>Vallitalea pronyensis genome.</title>
        <authorList>
            <person name="Postec A."/>
        </authorList>
    </citation>
    <scope>NUCLEOTIDE SEQUENCE</scope>
    <source>
        <strain evidence="3">FatNI3</strain>
    </source>
</reference>
<dbReference type="PRINTS" id="PR00469">
    <property type="entry name" value="PNDRDTASEII"/>
</dbReference>
<dbReference type="KEGG" id="vpy:HZI73_18050"/>
<accession>A0A8J8MPY7</accession>
<evidence type="ECO:0000313" key="4">
    <source>
        <dbReference type="Proteomes" id="UP000683246"/>
    </source>
</evidence>
<protein>
    <submittedName>
        <fullName evidence="3">FAD-dependent oxidoreductase</fullName>
    </submittedName>
</protein>
<evidence type="ECO:0000256" key="1">
    <source>
        <dbReference type="ARBA" id="ARBA00023002"/>
    </source>
</evidence>
<keyword evidence="4" id="KW-1185">Reference proteome</keyword>
<proteinExistence type="predicted"/>
<evidence type="ECO:0000313" key="3">
    <source>
        <dbReference type="EMBL" id="QUI25785.1"/>
    </source>
</evidence>
<dbReference type="PANTHER" id="PTHR42949:SF3">
    <property type="entry name" value="ANAEROBIC GLYCEROL-3-PHOSPHATE DEHYDROGENASE SUBUNIT B"/>
    <property type="match status" value="1"/>
</dbReference>
<sequence length="416" mass="45900">MTIDVLVIGGGPAGLAAALEAKKQGVQEVMIMERDVELGGILQQCIHDGFGLHRFGKRLSGCEYAERFIQQVKAHHIHVKLKTTVIDILKDKTVFAMNAEEGMLKLQCGTIILAMGCRERTRSQVFIWGTRPSGVLTAGTVQRYINIEGYLPGKKAVILGSGDIGLIMARRMTLEGISVEGVYEIMKSPGGLKRNISQCLIDYDIPMHLSTTVVHIHGNNKLEGVTVAAVDDKRQPIEGTRRYIPCDLLVLAVGLIPENELSAKMGIEIDPKTKGPVVDESFMTSVEGVFAAGNVVTVYDLVDDVSITGEIAGRGAAKYLQGKLNQDTHYQMIHSTNLINLVVPQRFRKNNLENHLTVYMRVREEMKKVYIHGTMNDRVCLHKKLNIVSPPEMVVSNIKKEDISDKGDITMAIERG</sequence>
<dbReference type="GO" id="GO:0016491">
    <property type="term" value="F:oxidoreductase activity"/>
    <property type="evidence" value="ECO:0007669"/>
    <property type="project" value="UniProtKB-KW"/>
</dbReference>
<organism evidence="3 4">
    <name type="scientific">Vallitalea pronyensis</name>
    <dbReference type="NCBI Taxonomy" id="1348613"/>
    <lineage>
        <taxon>Bacteria</taxon>
        <taxon>Bacillati</taxon>
        <taxon>Bacillota</taxon>
        <taxon>Clostridia</taxon>
        <taxon>Lachnospirales</taxon>
        <taxon>Vallitaleaceae</taxon>
        <taxon>Vallitalea</taxon>
    </lineage>
</organism>
<dbReference type="SUPFAM" id="SSF51905">
    <property type="entry name" value="FAD/NAD(P)-binding domain"/>
    <property type="match status" value="1"/>
</dbReference>
<dbReference type="Gene3D" id="3.50.50.60">
    <property type="entry name" value="FAD/NAD(P)-binding domain"/>
    <property type="match status" value="2"/>
</dbReference>
<dbReference type="EMBL" id="CP058649">
    <property type="protein sequence ID" value="QUI25785.1"/>
    <property type="molecule type" value="Genomic_DNA"/>
</dbReference>
<dbReference type="Proteomes" id="UP000683246">
    <property type="component" value="Chromosome"/>
</dbReference>
<dbReference type="PRINTS" id="PR00368">
    <property type="entry name" value="FADPNR"/>
</dbReference>
<gene>
    <name evidence="3" type="ORF">HZI73_18050</name>
</gene>
<dbReference type="Pfam" id="PF07992">
    <property type="entry name" value="Pyr_redox_2"/>
    <property type="match status" value="1"/>
</dbReference>
<dbReference type="AlphaFoldDB" id="A0A8J8MPY7"/>
<dbReference type="PANTHER" id="PTHR42949">
    <property type="entry name" value="ANAEROBIC GLYCEROL-3-PHOSPHATE DEHYDROGENASE SUBUNIT B"/>
    <property type="match status" value="1"/>
</dbReference>
<feature type="domain" description="FAD/NAD(P)-binding" evidence="2">
    <location>
        <begin position="4"/>
        <end position="302"/>
    </location>
</feature>
<dbReference type="InterPro" id="IPR023753">
    <property type="entry name" value="FAD/NAD-binding_dom"/>
</dbReference>
<evidence type="ECO:0000259" key="2">
    <source>
        <dbReference type="Pfam" id="PF07992"/>
    </source>
</evidence>
<keyword evidence="1" id="KW-0560">Oxidoreductase</keyword>
<dbReference type="InterPro" id="IPR051691">
    <property type="entry name" value="Metab_Enz_Cyan_OpOx_G3PDH"/>
</dbReference>
<name>A0A8J8MPY7_9FIRM</name>